<keyword evidence="2" id="KW-1185">Reference proteome</keyword>
<dbReference type="Proteomes" id="UP000050794">
    <property type="component" value="Unassembled WGS sequence"/>
</dbReference>
<proteinExistence type="predicted"/>
<accession>A0A183UYA9</accession>
<evidence type="ECO:0000313" key="1">
    <source>
        <dbReference type="EMBL" id="VDM44800.1"/>
    </source>
</evidence>
<evidence type="ECO:0000313" key="2">
    <source>
        <dbReference type="Proteomes" id="UP000050794"/>
    </source>
</evidence>
<reference evidence="3" key="1">
    <citation type="submission" date="2016-06" db="UniProtKB">
        <authorList>
            <consortium name="WormBaseParasite"/>
        </authorList>
    </citation>
    <scope>IDENTIFICATION</scope>
</reference>
<organism evidence="2 3">
    <name type="scientific">Toxocara canis</name>
    <name type="common">Canine roundworm</name>
    <dbReference type="NCBI Taxonomy" id="6265"/>
    <lineage>
        <taxon>Eukaryota</taxon>
        <taxon>Metazoa</taxon>
        <taxon>Ecdysozoa</taxon>
        <taxon>Nematoda</taxon>
        <taxon>Chromadorea</taxon>
        <taxon>Rhabditida</taxon>
        <taxon>Spirurina</taxon>
        <taxon>Ascaridomorpha</taxon>
        <taxon>Ascaridoidea</taxon>
        <taxon>Toxocaridae</taxon>
        <taxon>Toxocara</taxon>
    </lineage>
</organism>
<gene>
    <name evidence="1" type="ORF">TCNE_LOCUS13479</name>
</gene>
<dbReference type="EMBL" id="UYWY01021741">
    <property type="protein sequence ID" value="VDM44800.1"/>
    <property type="molecule type" value="Genomic_DNA"/>
</dbReference>
<protein>
    <submittedName>
        <fullName evidence="1 3">Uncharacterized protein</fullName>
    </submittedName>
</protein>
<dbReference type="WBParaSite" id="TCNE_0001347901-mRNA-1">
    <property type="protein sequence ID" value="TCNE_0001347901-mRNA-1"/>
    <property type="gene ID" value="TCNE_0001347901"/>
</dbReference>
<reference evidence="1 2" key="2">
    <citation type="submission" date="2018-11" db="EMBL/GenBank/DDBJ databases">
        <authorList>
            <consortium name="Pathogen Informatics"/>
        </authorList>
    </citation>
    <scope>NUCLEOTIDE SEQUENCE [LARGE SCALE GENOMIC DNA]</scope>
</reference>
<dbReference type="AlphaFoldDB" id="A0A183UYA9"/>
<evidence type="ECO:0000313" key="3">
    <source>
        <dbReference type="WBParaSite" id="TCNE_0001347901-mRNA-1"/>
    </source>
</evidence>
<sequence length="145" mass="16299">MEQQQHPLEEIEQKKLRRLEICQLITFLLTIVAFADVHLRLARLEEDCTRTRADESGSGSFRYRRGAVAAPPAYPLNTSRSDVWVHSLSKIKVNELLTKCLEIHQYCTDAASTERGPPGPIGPPGPPGYTKFPFYCSSLISSLRL</sequence>
<name>A0A183UYA9_TOXCA</name>